<dbReference type="Proteomes" id="UP001500552">
    <property type="component" value="Unassembled WGS sequence"/>
</dbReference>
<evidence type="ECO:0000313" key="2">
    <source>
        <dbReference type="Proteomes" id="UP001500552"/>
    </source>
</evidence>
<evidence type="ECO:0000313" key="1">
    <source>
        <dbReference type="EMBL" id="GAA4441556.1"/>
    </source>
</evidence>
<organism evidence="1 2">
    <name type="scientific">Pontibacter saemangeumensis</name>
    <dbReference type="NCBI Taxonomy" id="1084525"/>
    <lineage>
        <taxon>Bacteria</taxon>
        <taxon>Pseudomonadati</taxon>
        <taxon>Bacteroidota</taxon>
        <taxon>Cytophagia</taxon>
        <taxon>Cytophagales</taxon>
        <taxon>Hymenobacteraceae</taxon>
        <taxon>Pontibacter</taxon>
    </lineage>
</organism>
<evidence type="ECO:0008006" key="3">
    <source>
        <dbReference type="Google" id="ProtNLM"/>
    </source>
</evidence>
<dbReference type="EMBL" id="BAABHC010000029">
    <property type="protein sequence ID" value="GAA4441556.1"/>
    <property type="molecule type" value="Genomic_DNA"/>
</dbReference>
<gene>
    <name evidence="1" type="ORF">GCM10023188_40210</name>
</gene>
<dbReference type="RefSeq" id="WP_345161702.1">
    <property type="nucleotide sequence ID" value="NZ_BAABHC010000029.1"/>
</dbReference>
<protein>
    <recommendedName>
        <fullName evidence="3">SpoIIAA-like</fullName>
    </recommendedName>
</protein>
<sequence>MQMILFKNSIIQLDYSPAADILDVGYPDLHGFLIPEIKHSIDILVDNVRNYDVKRVLLDSTRTLILVSEAESREVATYLAAGLMKTRVQKVARLQSSSAAVETTAQGNIQHIRETQALPFLLQNFTVREEAVAWLTSYDVEHVPL</sequence>
<accession>A0ABP8M081</accession>
<reference evidence="2" key="1">
    <citation type="journal article" date="2019" name="Int. J. Syst. Evol. Microbiol.">
        <title>The Global Catalogue of Microorganisms (GCM) 10K type strain sequencing project: providing services to taxonomists for standard genome sequencing and annotation.</title>
        <authorList>
            <consortium name="The Broad Institute Genomics Platform"/>
            <consortium name="The Broad Institute Genome Sequencing Center for Infectious Disease"/>
            <person name="Wu L."/>
            <person name="Ma J."/>
        </authorList>
    </citation>
    <scope>NUCLEOTIDE SEQUENCE [LARGE SCALE GENOMIC DNA]</scope>
    <source>
        <strain evidence="2">JCM 17926</strain>
    </source>
</reference>
<name>A0ABP8M081_9BACT</name>
<keyword evidence="2" id="KW-1185">Reference proteome</keyword>
<comment type="caution">
    <text evidence="1">The sequence shown here is derived from an EMBL/GenBank/DDBJ whole genome shotgun (WGS) entry which is preliminary data.</text>
</comment>
<proteinExistence type="predicted"/>